<reference evidence="2 3" key="1">
    <citation type="submission" date="2018-08" db="EMBL/GenBank/DDBJ databases">
        <title>A genome reference for cultivated species of the human gut microbiota.</title>
        <authorList>
            <person name="Zou Y."/>
            <person name="Xue W."/>
            <person name="Luo G."/>
        </authorList>
    </citation>
    <scope>NUCLEOTIDE SEQUENCE [LARGE SCALE GENOMIC DNA]</scope>
    <source>
        <strain evidence="2 3">AM40-30BH</strain>
    </source>
</reference>
<organism evidence="2 3">
    <name type="scientific">Bacteroides nordii</name>
    <dbReference type="NCBI Taxonomy" id="291645"/>
    <lineage>
        <taxon>Bacteria</taxon>
        <taxon>Pseudomonadati</taxon>
        <taxon>Bacteroidota</taxon>
        <taxon>Bacteroidia</taxon>
        <taxon>Bacteroidales</taxon>
        <taxon>Bacteroidaceae</taxon>
        <taxon>Bacteroides</taxon>
    </lineage>
</organism>
<dbReference type="Pfam" id="PF21012">
    <property type="entry name" value="DUF6850"/>
    <property type="match status" value="1"/>
</dbReference>
<evidence type="ECO:0000313" key="2">
    <source>
        <dbReference type="EMBL" id="RHB32919.1"/>
    </source>
</evidence>
<name>A0A413VHD8_9BACE</name>
<comment type="caution">
    <text evidence="2">The sequence shown here is derived from an EMBL/GenBank/DDBJ whole genome shotgun (WGS) entry which is preliminary data.</text>
</comment>
<dbReference type="GeneID" id="69502082"/>
<dbReference type="EMBL" id="QSGO01000017">
    <property type="protein sequence ID" value="RHB32919.1"/>
    <property type="molecule type" value="Genomic_DNA"/>
</dbReference>
<dbReference type="InterPro" id="IPR049236">
    <property type="entry name" value="DUF6850"/>
</dbReference>
<dbReference type="PROSITE" id="PS51257">
    <property type="entry name" value="PROKAR_LIPOPROTEIN"/>
    <property type="match status" value="1"/>
</dbReference>
<dbReference type="Proteomes" id="UP000284379">
    <property type="component" value="Unassembled WGS sequence"/>
</dbReference>
<sequence length="517" mass="57778">MGRIVIIIILFSAGCRGVYAADSLSVQRRINANQSSAEKDFFSLVYTNPAMKFRQYTYTLNELRAGGEYRHEQQPFVIQEGNGRRMGLVDVNSFIRKGQSSLWGEARYVNGKKLGRNWNETSDYTLLYPYVMGDTVGGNLKSEQYYFAGGYARQTGRFTFGVDASYCANIEYRNADPRPKNLTGDLNVAVGVVTKLGASYVAGVSLRARKYKQTNELVFYNELGVPNIYHLTGMGTDYYRFRGNRGKTFYKGRAFGGSINLLPYEAGTTGFTASVAYDYFTFDKIISSLNELPMAEVGEHTVKAEAAWRNLSTVYQWGVKGEASFVKRTGTENLFGDAANNTYPLIASEKMYYNDVAQVGLSGFYEHISAGDVRYSILPAVKYRSIRTRYVYPKRQMDINHLTGEILLRASRPYGRYLLQGEVGALYTASVSPSLLLSGTSHTGESQQAMDEGLNAPVYSNYRYLSEDNALICVAVRCDYSPRTSYSLFLAVRYEHGWQQAGKMASDYVTASVGVAF</sequence>
<evidence type="ECO:0000313" key="3">
    <source>
        <dbReference type="Proteomes" id="UP000284379"/>
    </source>
</evidence>
<accession>A0A413VHD8</accession>
<dbReference type="RefSeq" id="WP_122202026.1">
    <property type="nucleotide sequence ID" value="NZ_CABJFV010000017.1"/>
</dbReference>
<evidence type="ECO:0000259" key="1">
    <source>
        <dbReference type="Pfam" id="PF21012"/>
    </source>
</evidence>
<gene>
    <name evidence="2" type="ORF">DW888_16510</name>
</gene>
<feature type="domain" description="DUF6850" evidence="1">
    <location>
        <begin position="54"/>
        <end position="517"/>
    </location>
</feature>
<protein>
    <recommendedName>
        <fullName evidence="1">DUF6850 domain-containing protein</fullName>
    </recommendedName>
</protein>
<dbReference type="AlphaFoldDB" id="A0A413VHD8"/>
<proteinExistence type="predicted"/>